<protein>
    <submittedName>
        <fullName evidence="3">Uncharacterized protein</fullName>
    </submittedName>
</protein>
<dbReference type="Proteomes" id="UP000321501">
    <property type="component" value="Chromosome"/>
</dbReference>
<sequence>MIEEKLKMEHTNKHLLFHNIWVYMVNHNFNKELEKIVSDEEIRMYEKYNLNDKEGLEKRLKFLDEKIPKLFEIVQKDIAFICYEVGKENIKSDRYNEFNKKYDLKIEKLKIAILIYKEIDRYYLQRRLCLGLEIPEASLNKLLAIERNLINNEVLNLERRQKEKLEIFRKENEKTINSHTKDTLNIMGIFLSIFSVIGFGVSSILKLESNHVATWLMICGTILITMTGLFTLINKKIEIMKILVIIIGLVLFVAGGFIRYRFSEENKESVKQEDFKLVKDDINNIKNIKNTEDSQINNLKGEIEKLKSKIEELENNKSKNIK</sequence>
<name>A0A510KGY8_9FUSO</name>
<reference evidence="3 4" key="1">
    <citation type="submission" date="2019-07" db="EMBL/GenBank/DDBJ databases">
        <title>Complete Genome Sequence of Leptotrichia wadei Strain JMUB3934.</title>
        <authorList>
            <person name="Watanabe S."/>
            <person name="Cui L."/>
        </authorList>
    </citation>
    <scope>NUCLEOTIDE SEQUENCE [LARGE SCALE GENOMIC DNA]</scope>
    <source>
        <strain evidence="3 4">JMUB3934</strain>
    </source>
</reference>
<proteinExistence type="predicted"/>
<feature type="transmembrane region" description="Helical" evidence="2">
    <location>
        <begin position="184"/>
        <end position="205"/>
    </location>
</feature>
<keyword evidence="2" id="KW-1133">Transmembrane helix</keyword>
<evidence type="ECO:0000256" key="2">
    <source>
        <dbReference type="SAM" id="Phobius"/>
    </source>
</evidence>
<evidence type="ECO:0000256" key="1">
    <source>
        <dbReference type="SAM" id="Coils"/>
    </source>
</evidence>
<keyword evidence="2" id="KW-0472">Membrane</keyword>
<keyword evidence="2" id="KW-0812">Transmembrane</keyword>
<evidence type="ECO:0000313" key="3">
    <source>
        <dbReference type="EMBL" id="BBM50904.1"/>
    </source>
</evidence>
<feature type="coiled-coil region" evidence="1">
    <location>
        <begin position="289"/>
        <end position="316"/>
    </location>
</feature>
<keyword evidence="1" id="KW-0175">Coiled coil</keyword>
<dbReference type="AlphaFoldDB" id="A0A510KGY8"/>
<dbReference type="EMBL" id="AP019835">
    <property type="protein sequence ID" value="BBM50904.1"/>
    <property type="molecule type" value="Genomic_DNA"/>
</dbReference>
<evidence type="ECO:0000313" key="4">
    <source>
        <dbReference type="Proteomes" id="UP000321501"/>
    </source>
</evidence>
<feature type="transmembrane region" description="Helical" evidence="2">
    <location>
        <begin position="239"/>
        <end position="258"/>
    </location>
</feature>
<accession>A0A510KGY8</accession>
<feature type="transmembrane region" description="Helical" evidence="2">
    <location>
        <begin position="212"/>
        <end position="233"/>
    </location>
</feature>
<gene>
    <name evidence="3" type="ORF">JMUB3934_2220</name>
</gene>
<dbReference type="RefSeq" id="WP_146964943.1">
    <property type="nucleotide sequence ID" value="NZ_AP019835.1"/>
</dbReference>
<organism evidence="3 4">
    <name type="scientific">Leptotrichia wadei</name>
    <dbReference type="NCBI Taxonomy" id="157687"/>
    <lineage>
        <taxon>Bacteria</taxon>
        <taxon>Fusobacteriati</taxon>
        <taxon>Fusobacteriota</taxon>
        <taxon>Fusobacteriia</taxon>
        <taxon>Fusobacteriales</taxon>
        <taxon>Leptotrichiaceae</taxon>
        <taxon>Leptotrichia</taxon>
    </lineage>
</organism>